<dbReference type="Proteomes" id="UP000576087">
    <property type="component" value="Unassembled WGS sequence"/>
</dbReference>
<dbReference type="RefSeq" id="WP_183827904.1">
    <property type="nucleotide sequence ID" value="NZ_JACIGW010000006.1"/>
</dbReference>
<gene>
    <name evidence="3" type="ORF">GGE31_004456</name>
    <name evidence="2" type="ORF">GGE33_004497</name>
    <name evidence="4" type="ORF">GGE35_004379</name>
</gene>
<feature type="signal peptide" evidence="1">
    <location>
        <begin position="1"/>
        <end position="26"/>
    </location>
</feature>
<comment type="caution">
    <text evidence="2">The sequence shown here is derived from an EMBL/GenBank/DDBJ whole genome shotgun (WGS) entry which is preliminary data.</text>
</comment>
<evidence type="ECO:0000313" key="6">
    <source>
        <dbReference type="Proteomes" id="UP000524535"/>
    </source>
</evidence>
<evidence type="ECO:0000313" key="4">
    <source>
        <dbReference type="EMBL" id="MBB4448533.1"/>
    </source>
</evidence>
<accession>A0A7W6SBI5</accession>
<evidence type="ECO:0000313" key="3">
    <source>
        <dbReference type="EMBL" id="MBB4413918.1"/>
    </source>
</evidence>
<organism evidence="2 5">
    <name type="scientific">Aliirhizobium cellulosilyticum</name>
    <dbReference type="NCBI Taxonomy" id="393664"/>
    <lineage>
        <taxon>Bacteria</taxon>
        <taxon>Pseudomonadati</taxon>
        <taxon>Pseudomonadota</taxon>
        <taxon>Alphaproteobacteria</taxon>
        <taxon>Hyphomicrobiales</taxon>
        <taxon>Rhizobiaceae</taxon>
        <taxon>Aliirhizobium</taxon>
    </lineage>
</organism>
<proteinExistence type="predicted"/>
<evidence type="ECO:0000313" key="2">
    <source>
        <dbReference type="EMBL" id="MBB4350723.1"/>
    </source>
</evidence>
<dbReference type="EMBL" id="JACIHM010000007">
    <property type="protein sequence ID" value="MBB4448533.1"/>
    <property type="molecule type" value="Genomic_DNA"/>
</dbReference>
<dbReference type="Proteomes" id="UP000520770">
    <property type="component" value="Unassembled WGS sequence"/>
</dbReference>
<dbReference type="EMBL" id="JACIGY010000007">
    <property type="protein sequence ID" value="MBB4413918.1"/>
    <property type="molecule type" value="Genomic_DNA"/>
</dbReference>
<reference evidence="5 6" key="1">
    <citation type="submission" date="2020-08" db="EMBL/GenBank/DDBJ databases">
        <title>Genomic Encyclopedia of Type Strains, Phase IV (KMG-V): Genome sequencing to study the core and pangenomes of soil and plant-associated prokaryotes.</title>
        <authorList>
            <person name="Whitman W."/>
        </authorList>
    </citation>
    <scope>NUCLEOTIDE SEQUENCE [LARGE SCALE GENOMIC DNA]</scope>
    <source>
        <strain evidence="3 6">SEMIA 444</strain>
        <strain evidence="2 5">SEMIA 448</strain>
        <strain evidence="4 7">SEMIA 452</strain>
    </source>
</reference>
<evidence type="ECO:0000313" key="5">
    <source>
        <dbReference type="Proteomes" id="UP000520770"/>
    </source>
</evidence>
<evidence type="ECO:0000313" key="7">
    <source>
        <dbReference type="Proteomes" id="UP000576087"/>
    </source>
</evidence>
<dbReference type="EMBL" id="JACIGW010000006">
    <property type="protein sequence ID" value="MBB4350723.1"/>
    <property type="molecule type" value="Genomic_DNA"/>
</dbReference>
<protein>
    <submittedName>
        <fullName evidence="2">Uncharacterized protein</fullName>
    </submittedName>
</protein>
<name>A0A7W6SBI5_9HYPH</name>
<keyword evidence="6" id="KW-1185">Reference proteome</keyword>
<feature type="chain" id="PRO_5036404946" evidence="1">
    <location>
        <begin position="27"/>
        <end position="121"/>
    </location>
</feature>
<sequence length="121" mass="14244">MKKRISFLNLVIALSLLILAQPSANAQETIRKEHRRMNWAENLPESVRKFHGKRFTVLYYHTQHETGHHPKPGTKKEIEAIRSSARGNEWLVAQLRARKIRPDDIQWVERTMNGSLIFYIK</sequence>
<dbReference type="AlphaFoldDB" id="A0A7W6SBI5"/>
<evidence type="ECO:0000256" key="1">
    <source>
        <dbReference type="SAM" id="SignalP"/>
    </source>
</evidence>
<keyword evidence="1" id="KW-0732">Signal</keyword>
<dbReference type="Proteomes" id="UP000524535">
    <property type="component" value="Unassembled WGS sequence"/>
</dbReference>